<proteinExistence type="predicted"/>
<evidence type="ECO:0000256" key="5">
    <source>
        <dbReference type="ARBA" id="ARBA00023136"/>
    </source>
</evidence>
<name>A0A1T4MB89_9LACT</name>
<evidence type="ECO:0000256" key="2">
    <source>
        <dbReference type="ARBA" id="ARBA00022475"/>
    </source>
</evidence>
<sequence length="429" mass="47173">MNKMGIVIREVYRKNVFSWAFVTMVLGPILMIGVIGLIGFFIGSSKEAESVGNIGIVGATQEIQTVLNQSDLGNEYTYYEAQKEAETALDEGAINGFITFDSVEAPISGKYYREKVGKDIDVNQIQLVLQAYQTQTSIENLGIDPAKIAEIEAQQVSFETINLNFSESGEVQADTANQDLKSVRTGLAYAVCFVVYMFIMIYIGIISQEIATEKGSRIMEIVLSSISATQHFFGKMIGIGLVILTQLAIYVVLFFVGRFIFNQMNFDLSFLSLPFSLSEMLSKAMNDLLLGGLFALIGILTYTSLAGFLGSLVSKVEDVNKVSAPLILLGVVGFYIGMYALASTNNAIVKIGSLVPFFTPFVMPFRVAAETVTSTEILLSIVITIVFMVICLWVSAMFYKSNVLVTSDKGLFATLKRSYQLLKSERKHD</sequence>
<dbReference type="STRING" id="1121925.SAMN02746011_01379"/>
<dbReference type="InterPro" id="IPR051449">
    <property type="entry name" value="ABC-2_transporter_component"/>
</dbReference>
<organism evidence="8 9">
    <name type="scientific">Globicatella sulfidifaciens DSM 15739</name>
    <dbReference type="NCBI Taxonomy" id="1121925"/>
    <lineage>
        <taxon>Bacteria</taxon>
        <taxon>Bacillati</taxon>
        <taxon>Bacillota</taxon>
        <taxon>Bacilli</taxon>
        <taxon>Lactobacillales</taxon>
        <taxon>Aerococcaceae</taxon>
        <taxon>Globicatella</taxon>
    </lineage>
</organism>
<evidence type="ECO:0000256" key="6">
    <source>
        <dbReference type="SAM" id="Phobius"/>
    </source>
</evidence>
<dbReference type="PANTHER" id="PTHR30294">
    <property type="entry name" value="MEMBRANE COMPONENT OF ABC TRANSPORTER YHHJ-RELATED"/>
    <property type="match status" value="1"/>
</dbReference>
<dbReference type="OrthoDB" id="9768837at2"/>
<keyword evidence="4 6" id="KW-1133">Transmembrane helix</keyword>
<dbReference type="GO" id="GO:0140359">
    <property type="term" value="F:ABC-type transporter activity"/>
    <property type="evidence" value="ECO:0007669"/>
    <property type="project" value="InterPro"/>
</dbReference>
<evidence type="ECO:0000313" key="9">
    <source>
        <dbReference type="Proteomes" id="UP000189941"/>
    </source>
</evidence>
<dbReference type="Pfam" id="PF12698">
    <property type="entry name" value="ABC2_membrane_3"/>
    <property type="match status" value="1"/>
</dbReference>
<feature type="transmembrane region" description="Helical" evidence="6">
    <location>
        <begin position="187"/>
        <end position="211"/>
    </location>
</feature>
<dbReference type="PANTHER" id="PTHR30294:SF29">
    <property type="entry name" value="MULTIDRUG ABC TRANSPORTER PERMEASE YBHS-RELATED"/>
    <property type="match status" value="1"/>
</dbReference>
<keyword evidence="2" id="KW-1003">Cell membrane</keyword>
<reference evidence="9" key="1">
    <citation type="submission" date="2017-02" db="EMBL/GenBank/DDBJ databases">
        <authorList>
            <person name="Varghese N."/>
            <person name="Submissions S."/>
        </authorList>
    </citation>
    <scope>NUCLEOTIDE SEQUENCE [LARGE SCALE GENOMIC DNA]</scope>
    <source>
        <strain evidence="9">DSM 15739</strain>
    </source>
</reference>
<evidence type="ECO:0000256" key="1">
    <source>
        <dbReference type="ARBA" id="ARBA00004651"/>
    </source>
</evidence>
<dbReference type="RefSeq" id="WP_078756115.1">
    <property type="nucleotide sequence ID" value="NZ_FUWO01000011.1"/>
</dbReference>
<dbReference type="InterPro" id="IPR013525">
    <property type="entry name" value="ABC2_TM"/>
</dbReference>
<feature type="transmembrane region" description="Helical" evidence="6">
    <location>
        <begin position="322"/>
        <end position="341"/>
    </location>
</feature>
<feature type="transmembrane region" description="Helical" evidence="6">
    <location>
        <begin position="377"/>
        <end position="399"/>
    </location>
</feature>
<feature type="transmembrane region" description="Helical" evidence="6">
    <location>
        <begin position="347"/>
        <end position="365"/>
    </location>
</feature>
<keyword evidence="5 6" id="KW-0472">Membrane</keyword>
<dbReference type="GO" id="GO:0005886">
    <property type="term" value="C:plasma membrane"/>
    <property type="evidence" value="ECO:0007669"/>
    <property type="project" value="UniProtKB-SubCell"/>
</dbReference>
<dbReference type="EMBL" id="FUWO01000011">
    <property type="protein sequence ID" value="SJZ64175.1"/>
    <property type="molecule type" value="Genomic_DNA"/>
</dbReference>
<comment type="subcellular location">
    <subcellularLocation>
        <location evidence="1">Cell membrane</location>
        <topology evidence="1">Multi-pass membrane protein</topology>
    </subcellularLocation>
</comment>
<keyword evidence="9" id="KW-1185">Reference proteome</keyword>
<feature type="domain" description="ABC-2 type transporter transmembrane" evidence="7">
    <location>
        <begin position="19"/>
        <end position="396"/>
    </location>
</feature>
<feature type="transmembrane region" description="Helical" evidence="6">
    <location>
        <begin position="232"/>
        <end position="261"/>
    </location>
</feature>
<keyword evidence="3 6" id="KW-0812">Transmembrane</keyword>
<evidence type="ECO:0000313" key="8">
    <source>
        <dbReference type="EMBL" id="SJZ64175.1"/>
    </source>
</evidence>
<feature type="transmembrane region" description="Helical" evidence="6">
    <location>
        <begin position="21"/>
        <end position="42"/>
    </location>
</feature>
<gene>
    <name evidence="8" type="ORF">SAMN02746011_01379</name>
</gene>
<evidence type="ECO:0000259" key="7">
    <source>
        <dbReference type="Pfam" id="PF12698"/>
    </source>
</evidence>
<protein>
    <submittedName>
        <fullName evidence="8">ABC-2 type transport system permease protein</fullName>
    </submittedName>
</protein>
<evidence type="ECO:0000256" key="3">
    <source>
        <dbReference type="ARBA" id="ARBA00022692"/>
    </source>
</evidence>
<dbReference type="Proteomes" id="UP000189941">
    <property type="component" value="Unassembled WGS sequence"/>
</dbReference>
<accession>A0A1T4MB89</accession>
<evidence type="ECO:0000256" key="4">
    <source>
        <dbReference type="ARBA" id="ARBA00022989"/>
    </source>
</evidence>
<feature type="transmembrane region" description="Helical" evidence="6">
    <location>
        <begin position="288"/>
        <end position="310"/>
    </location>
</feature>
<dbReference type="AlphaFoldDB" id="A0A1T4MB89"/>